<dbReference type="Pfam" id="PF00512">
    <property type="entry name" value="HisKA"/>
    <property type="match status" value="1"/>
</dbReference>
<comment type="catalytic activity">
    <reaction evidence="1">
        <text>ATP + protein L-histidine = ADP + protein N-phospho-L-histidine.</text>
        <dbReference type="EC" id="2.7.13.3"/>
    </reaction>
</comment>
<evidence type="ECO:0000256" key="5">
    <source>
        <dbReference type="ARBA" id="ARBA00022777"/>
    </source>
</evidence>
<accession>A0ABT8C663</accession>
<keyword evidence="7" id="KW-0472">Membrane</keyword>
<evidence type="ECO:0000313" key="9">
    <source>
        <dbReference type="EMBL" id="MDN3688283.1"/>
    </source>
</evidence>
<dbReference type="PANTHER" id="PTHR45453">
    <property type="entry name" value="PHOSPHATE REGULON SENSOR PROTEIN PHOR"/>
    <property type="match status" value="1"/>
</dbReference>
<dbReference type="InterPro" id="IPR036097">
    <property type="entry name" value="HisK_dim/P_sf"/>
</dbReference>
<evidence type="ECO:0000256" key="1">
    <source>
        <dbReference type="ARBA" id="ARBA00000085"/>
    </source>
</evidence>
<keyword evidence="9" id="KW-0067">ATP-binding</keyword>
<dbReference type="InterPro" id="IPR005467">
    <property type="entry name" value="His_kinase_dom"/>
</dbReference>
<comment type="caution">
    <text evidence="9">The sequence shown here is derived from an EMBL/GenBank/DDBJ whole genome shotgun (WGS) entry which is preliminary data.</text>
</comment>
<evidence type="ECO:0000256" key="7">
    <source>
        <dbReference type="SAM" id="Phobius"/>
    </source>
</evidence>
<dbReference type="InterPro" id="IPR050351">
    <property type="entry name" value="BphY/WalK/GraS-like"/>
</dbReference>
<dbReference type="SMART" id="SM00388">
    <property type="entry name" value="HisKA"/>
    <property type="match status" value="1"/>
</dbReference>
<dbReference type="CDD" id="cd00082">
    <property type="entry name" value="HisKA"/>
    <property type="match status" value="1"/>
</dbReference>
<dbReference type="Gene3D" id="1.10.287.130">
    <property type="match status" value="1"/>
</dbReference>
<evidence type="ECO:0000313" key="10">
    <source>
        <dbReference type="Proteomes" id="UP001236663"/>
    </source>
</evidence>
<keyword evidence="10" id="KW-1185">Reference proteome</keyword>
<protein>
    <recommendedName>
        <fullName evidence="2">histidine kinase</fullName>
        <ecNumber evidence="2">2.7.13.3</ecNumber>
    </recommendedName>
</protein>
<evidence type="ECO:0000256" key="2">
    <source>
        <dbReference type="ARBA" id="ARBA00012438"/>
    </source>
</evidence>
<keyword evidence="4" id="KW-0808">Transferase</keyword>
<feature type="transmembrane region" description="Helical" evidence="7">
    <location>
        <begin position="7"/>
        <end position="27"/>
    </location>
</feature>
<dbReference type="SUPFAM" id="SSF55874">
    <property type="entry name" value="ATPase domain of HSP90 chaperone/DNA topoisomerase II/histidine kinase"/>
    <property type="match status" value="1"/>
</dbReference>
<keyword evidence="5" id="KW-0418">Kinase</keyword>
<evidence type="ECO:0000256" key="3">
    <source>
        <dbReference type="ARBA" id="ARBA00022553"/>
    </source>
</evidence>
<dbReference type="SUPFAM" id="SSF47384">
    <property type="entry name" value="Homodimeric domain of signal transducing histidine kinase"/>
    <property type="match status" value="1"/>
</dbReference>
<dbReference type="GO" id="GO:0005524">
    <property type="term" value="F:ATP binding"/>
    <property type="evidence" value="ECO:0007669"/>
    <property type="project" value="UniProtKB-KW"/>
</dbReference>
<organism evidence="9 10">
    <name type="scientific">Cyclobacterium jeungdonense</name>
    <dbReference type="NCBI Taxonomy" id="708087"/>
    <lineage>
        <taxon>Bacteria</taxon>
        <taxon>Pseudomonadati</taxon>
        <taxon>Bacteroidota</taxon>
        <taxon>Cytophagia</taxon>
        <taxon>Cytophagales</taxon>
        <taxon>Cyclobacteriaceae</taxon>
        <taxon>Cyclobacterium</taxon>
    </lineage>
</organism>
<keyword evidence="6" id="KW-0902">Two-component regulatory system</keyword>
<keyword evidence="7" id="KW-1133">Transmembrane helix</keyword>
<keyword evidence="9" id="KW-0547">Nucleotide-binding</keyword>
<dbReference type="Proteomes" id="UP001236663">
    <property type="component" value="Unassembled WGS sequence"/>
</dbReference>
<dbReference type="EMBL" id="JAUFQS010000009">
    <property type="protein sequence ID" value="MDN3688283.1"/>
    <property type="molecule type" value="Genomic_DNA"/>
</dbReference>
<dbReference type="SMART" id="SM00387">
    <property type="entry name" value="HATPase_c"/>
    <property type="match status" value="1"/>
</dbReference>
<dbReference type="CDD" id="cd00075">
    <property type="entry name" value="HATPase"/>
    <property type="match status" value="1"/>
</dbReference>
<reference evidence="10" key="1">
    <citation type="journal article" date="2019" name="Int. J. Syst. Evol. Microbiol.">
        <title>The Global Catalogue of Microorganisms (GCM) 10K type strain sequencing project: providing services to taxonomists for standard genome sequencing and annotation.</title>
        <authorList>
            <consortium name="The Broad Institute Genomics Platform"/>
            <consortium name="The Broad Institute Genome Sequencing Center for Infectious Disease"/>
            <person name="Wu L."/>
            <person name="Ma J."/>
        </authorList>
    </citation>
    <scope>NUCLEOTIDE SEQUENCE [LARGE SCALE GENOMIC DNA]</scope>
    <source>
        <strain evidence="10">CECT 7706</strain>
    </source>
</reference>
<dbReference type="InterPro" id="IPR003661">
    <property type="entry name" value="HisK_dim/P_dom"/>
</dbReference>
<evidence type="ECO:0000256" key="6">
    <source>
        <dbReference type="ARBA" id="ARBA00023012"/>
    </source>
</evidence>
<dbReference type="InterPro" id="IPR004358">
    <property type="entry name" value="Sig_transdc_His_kin-like_C"/>
</dbReference>
<dbReference type="EC" id="2.7.13.3" evidence="2"/>
<keyword evidence="3" id="KW-0597">Phosphoprotein</keyword>
<dbReference type="PANTHER" id="PTHR45453:SF1">
    <property type="entry name" value="PHOSPHATE REGULON SENSOR PROTEIN PHOR"/>
    <property type="match status" value="1"/>
</dbReference>
<dbReference type="RefSeq" id="WP_163386068.1">
    <property type="nucleotide sequence ID" value="NZ_JAUFQS010000009.1"/>
</dbReference>
<evidence type="ECO:0000259" key="8">
    <source>
        <dbReference type="PROSITE" id="PS50109"/>
    </source>
</evidence>
<dbReference type="PRINTS" id="PR00344">
    <property type="entry name" value="BCTRLSENSOR"/>
</dbReference>
<dbReference type="InterPro" id="IPR036890">
    <property type="entry name" value="HATPase_C_sf"/>
</dbReference>
<dbReference type="InterPro" id="IPR003594">
    <property type="entry name" value="HATPase_dom"/>
</dbReference>
<dbReference type="Gene3D" id="3.30.565.10">
    <property type="entry name" value="Histidine kinase-like ATPase, C-terminal domain"/>
    <property type="match status" value="1"/>
</dbReference>
<name>A0ABT8C663_9BACT</name>
<gene>
    <name evidence="9" type="ORF">QWZ15_10615</name>
</gene>
<evidence type="ECO:0000256" key="4">
    <source>
        <dbReference type="ARBA" id="ARBA00022679"/>
    </source>
</evidence>
<sequence length="354" mass="39992">MFSTSRGIAFVLAISIALLLVAFLSLIDEVGAMVLMATAALSFSISYLLIHLSLEFLVFKEISNIYNVLEKIQRKDVSFKGVKKIKASLPPLKSIETNINEYAAAKNREIETLQKNETFRKEFIADISHELKTPIFAAQGYIHTLLDGAVEDHTVRDKFLKRAAKSLNNLDNLVQDLITINQIESGFIRFHPINFDLRETILEVIEQLEGKAHKRDIRIQFQHAADERYFTHADREKIFRVLQNLISNAIKYNKDGGEVTIQLKNHKNHLTVKIKDQGMGIHPEDLKRIFERFYRVEKSRSREKGGTGLGLAIVKHILEGHKSTISVSSIVGKGSIFSFDLPVGSGPVKLEKKG</sequence>
<feature type="domain" description="Histidine kinase" evidence="8">
    <location>
        <begin position="126"/>
        <end position="345"/>
    </location>
</feature>
<keyword evidence="7" id="KW-0812">Transmembrane</keyword>
<proteinExistence type="predicted"/>
<dbReference type="Pfam" id="PF02518">
    <property type="entry name" value="HATPase_c"/>
    <property type="match status" value="1"/>
</dbReference>
<feature type="transmembrane region" description="Helical" evidence="7">
    <location>
        <begin position="33"/>
        <end position="54"/>
    </location>
</feature>
<dbReference type="PROSITE" id="PS50109">
    <property type="entry name" value="HIS_KIN"/>
    <property type="match status" value="1"/>
</dbReference>